<dbReference type="Gene3D" id="1.10.10.60">
    <property type="entry name" value="Homeodomain-like"/>
    <property type="match status" value="1"/>
</dbReference>
<feature type="compositionally biased region" description="Polar residues" evidence="6">
    <location>
        <begin position="555"/>
        <end position="564"/>
    </location>
</feature>
<dbReference type="InterPro" id="IPR001005">
    <property type="entry name" value="SANT/Myb"/>
</dbReference>
<evidence type="ECO:0000259" key="7">
    <source>
        <dbReference type="PROSITE" id="PS51156"/>
    </source>
</evidence>
<accession>A0AAE1E8I4</accession>
<dbReference type="PROSITE" id="PS51156">
    <property type="entry name" value="ELM2"/>
    <property type="match status" value="1"/>
</dbReference>
<feature type="compositionally biased region" description="Polar residues" evidence="6">
    <location>
        <begin position="435"/>
        <end position="464"/>
    </location>
</feature>
<feature type="compositionally biased region" description="Basic and acidic residues" evidence="6">
    <location>
        <begin position="138"/>
        <end position="150"/>
    </location>
</feature>
<dbReference type="FunFam" id="1.10.10.60:FF:000012">
    <property type="entry name" value="Metastasis-associated 1 family, member 3"/>
    <property type="match status" value="1"/>
</dbReference>
<dbReference type="SMART" id="SM00717">
    <property type="entry name" value="SANT"/>
    <property type="match status" value="1"/>
</dbReference>
<keyword evidence="2" id="KW-0863">Zinc-finger</keyword>
<feature type="compositionally biased region" description="Low complexity" evidence="6">
    <location>
        <begin position="565"/>
        <end position="576"/>
    </location>
</feature>
<evidence type="ECO:0000256" key="1">
    <source>
        <dbReference type="ARBA" id="ARBA00022723"/>
    </source>
</evidence>
<keyword evidence="1" id="KW-0479">Metal-binding</keyword>
<dbReference type="InterPro" id="IPR017884">
    <property type="entry name" value="SANT_dom"/>
</dbReference>
<evidence type="ECO:0000256" key="2">
    <source>
        <dbReference type="ARBA" id="ARBA00022771"/>
    </source>
</evidence>
<gene>
    <name evidence="9" type="ORF">RRG08_017184</name>
</gene>
<dbReference type="PROSITE" id="PS51293">
    <property type="entry name" value="SANT"/>
    <property type="match status" value="1"/>
</dbReference>
<dbReference type="InterPro" id="IPR000949">
    <property type="entry name" value="ELM2_dom"/>
</dbReference>
<dbReference type="GO" id="GO:0005654">
    <property type="term" value="C:nucleoplasm"/>
    <property type="evidence" value="ECO:0007669"/>
    <property type="project" value="TreeGrafter"/>
</dbReference>
<evidence type="ECO:0000256" key="4">
    <source>
        <dbReference type="ARBA" id="ARBA00023125"/>
    </source>
</evidence>
<evidence type="ECO:0000256" key="5">
    <source>
        <dbReference type="ARBA" id="ARBA00023242"/>
    </source>
</evidence>
<feature type="region of interest" description="Disordered" evidence="6">
    <location>
        <begin position="538"/>
        <end position="584"/>
    </location>
</feature>
<proteinExistence type="predicted"/>
<evidence type="ECO:0000256" key="3">
    <source>
        <dbReference type="ARBA" id="ARBA00022833"/>
    </source>
</evidence>
<dbReference type="PANTHER" id="PTHR10865">
    <property type="entry name" value="METASTASIS-ASSOCIATED PROTEIN AND MESODERM INDUCTION EARLY RESPONSE PROTEIN"/>
    <property type="match status" value="1"/>
</dbReference>
<evidence type="ECO:0008006" key="11">
    <source>
        <dbReference type="Google" id="ProtNLM"/>
    </source>
</evidence>
<dbReference type="Pfam" id="PF01448">
    <property type="entry name" value="ELM2"/>
    <property type="match status" value="1"/>
</dbReference>
<keyword evidence="4" id="KW-0238">DNA-binding</keyword>
<organism evidence="9 10">
    <name type="scientific">Elysia crispata</name>
    <name type="common">lettuce slug</name>
    <dbReference type="NCBI Taxonomy" id="231223"/>
    <lineage>
        <taxon>Eukaryota</taxon>
        <taxon>Metazoa</taxon>
        <taxon>Spiralia</taxon>
        <taxon>Lophotrochozoa</taxon>
        <taxon>Mollusca</taxon>
        <taxon>Gastropoda</taxon>
        <taxon>Heterobranchia</taxon>
        <taxon>Euthyneura</taxon>
        <taxon>Panpulmonata</taxon>
        <taxon>Sacoglossa</taxon>
        <taxon>Placobranchoidea</taxon>
        <taxon>Plakobranchidae</taxon>
        <taxon>Elysia</taxon>
    </lineage>
</organism>
<feature type="region of interest" description="Disordered" evidence="6">
    <location>
        <begin position="138"/>
        <end position="168"/>
    </location>
</feature>
<keyword evidence="10" id="KW-1185">Reference proteome</keyword>
<feature type="region of interest" description="Disordered" evidence="6">
    <location>
        <begin position="385"/>
        <end position="496"/>
    </location>
</feature>
<feature type="domain" description="SANT" evidence="8">
    <location>
        <begin position="275"/>
        <end position="327"/>
    </location>
</feature>
<evidence type="ECO:0000313" key="9">
    <source>
        <dbReference type="EMBL" id="KAK3798269.1"/>
    </source>
</evidence>
<evidence type="ECO:0000313" key="10">
    <source>
        <dbReference type="Proteomes" id="UP001283361"/>
    </source>
</evidence>
<protein>
    <recommendedName>
        <fullName evidence="11">Mesoderm induction early response protein 1</fullName>
    </recommendedName>
</protein>
<dbReference type="SMART" id="SM01189">
    <property type="entry name" value="ELM2"/>
    <property type="match status" value="1"/>
</dbReference>
<dbReference type="AlphaFoldDB" id="A0AAE1E8I4"/>
<feature type="compositionally biased region" description="Acidic residues" evidence="6">
    <location>
        <begin position="157"/>
        <end position="166"/>
    </location>
</feature>
<feature type="compositionally biased region" description="Polar residues" evidence="6">
    <location>
        <begin position="476"/>
        <end position="486"/>
    </location>
</feature>
<feature type="region of interest" description="Disordered" evidence="6">
    <location>
        <begin position="71"/>
        <end position="102"/>
    </location>
</feature>
<feature type="compositionally biased region" description="Polar residues" evidence="6">
    <location>
        <begin position="391"/>
        <end position="405"/>
    </location>
</feature>
<feature type="compositionally biased region" description="Basic residues" evidence="6">
    <location>
        <begin position="421"/>
        <end position="432"/>
    </location>
</feature>
<feature type="region of interest" description="Disordered" evidence="6">
    <location>
        <begin position="1"/>
        <end position="59"/>
    </location>
</feature>
<feature type="domain" description="ELM2" evidence="7">
    <location>
        <begin position="171"/>
        <end position="270"/>
    </location>
</feature>
<sequence>MAEVARSDTSSPDTDKDFDPSADMMVHEYDDERTLDEEEAMTSGESCTGELDDLQKESEIPIEQLLAQYSAAVTGPVMEPADNSRSTTSSSEEEILESQNLTLDKEAVARDLLNSGAPAEDRVISVNELIQNVSRSQAERLLRSTSHPESDESSSSSEDENYDEPVEEHKKTIQVGSDFQAVIPQGLQVYGDAPAYENEDRLLWDPSKIKDEAALDDYLCNVQRELDRKLHAMASIPRGRHIRDDEQALFLLLQCDNNIEEAERRRKMQAVPPTDVMSLWSEDECRNFEDGLRLYGKNFHEIHHNKVRTRSVFELVHFYYLWKKTERHDVFAAKTRAEKRKYSLNPGVMDHMERFLEEQEVELHQLIAPQAPSELKSEQIAEDEHLRSSMGLFSTGRTTIMSPSRQIERNPSKGEQSGTLKRSHHQHHHHHQQQGEVNGNSIPSELLTSTQSPKKLKTESSIPTTAEELLPKKQKLNTADSASQEKSPNKPDGAAGAVSLHTTLTISAQPDQTGGKPGSASDQGNELKHIAVSCNSLSPAASSSGVPLASGASGDPSNTDTKAFSSETSTMPTSSPGKGGKSVPTLGLSITADISNGVLKTIPADTAAV</sequence>
<dbReference type="GO" id="GO:0003714">
    <property type="term" value="F:transcription corepressor activity"/>
    <property type="evidence" value="ECO:0007669"/>
    <property type="project" value="TreeGrafter"/>
</dbReference>
<keyword evidence="5" id="KW-0539">Nucleus</keyword>
<dbReference type="GO" id="GO:0003677">
    <property type="term" value="F:DNA binding"/>
    <property type="evidence" value="ECO:0007669"/>
    <property type="project" value="UniProtKB-KW"/>
</dbReference>
<dbReference type="Proteomes" id="UP001283361">
    <property type="component" value="Unassembled WGS sequence"/>
</dbReference>
<evidence type="ECO:0000259" key="8">
    <source>
        <dbReference type="PROSITE" id="PS51293"/>
    </source>
</evidence>
<dbReference type="PANTHER" id="PTHR10865:SF28">
    <property type="entry name" value="ELM2 DOMAIN-CONTAINING PROTEIN"/>
    <property type="match status" value="1"/>
</dbReference>
<dbReference type="CDD" id="cd11661">
    <property type="entry name" value="SANT_MTA3_like"/>
    <property type="match status" value="1"/>
</dbReference>
<dbReference type="GO" id="GO:0042826">
    <property type="term" value="F:histone deacetylase binding"/>
    <property type="evidence" value="ECO:0007669"/>
    <property type="project" value="TreeGrafter"/>
</dbReference>
<dbReference type="InterPro" id="IPR040138">
    <property type="entry name" value="MIER/MTA"/>
</dbReference>
<dbReference type="GO" id="GO:0008270">
    <property type="term" value="F:zinc ion binding"/>
    <property type="evidence" value="ECO:0007669"/>
    <property type="project" value="UniProtKB-KW"/>
</dbReference>
<dbReference type="InterPro" id="IPR009057">
    <property type="entry name" value="Homeodomain-like_sf"/>
</dbReference>
<dbReference type="SUPFAM" id="SSF46689">
    <property type="entry name" value="Homeodomain-like"/>
    <property type="match status" value="1"/>
</dbReference>
<dbReference type="EMBL" id="JAWDGP010000700">
    <property type="protein sequence ID" value="KAK3798269.1"/>
    <property type="molecule type" value="Genomic_DNA"/>
</dbReference>
<evidence type="ECO:0000256" key="6">
    <source>
        <dbReference type="SAM" id="MobiDB-lite"/>
    </source>
</evidence>
<keyword evidence="3" id="KW-0862">Zinc</keyword>
<feature type="compositionally biased region" description="Low complexity" evidence="6">
    <location>
        <begin position="538"/>
        <end position="554"/>
    </location>
</feature>
<name>A0AAE1E8I4_9GAST</name>
<feature type="compositionally biased region" description="Basic and acidic residues" evidence="6">
    <location>
        <begin position="13"/>
        <end position="32"/>
    </location>
</feature>
<dbReference type="GO" id="GO:0000122">
    <property type="term" value="P:negative regulation of transcription by RNA polymerase II"/>
    <property type="evidence" value="ECO:0007669"/>
    <property type="project" value="TreeGrafter"/>
</dbReference>
<comment type="caution">
    <text evidence="9">The sequence shown here is derived from an EMBL/GenBank/DDBJ whole genome shotgun (WGS) entry which is preliminary data.</text>
</comment>
<reference evidence="9" key="1">
    <citation type="journal article" date="2023" name="G3 (Bethesda)">
        <title>A reference genome for the long-term kleptoplast-retaining sea slug Elysia crispata morphotype clarki.</title>
        <authorList>
            <person name="Eastman K.E."/>
            <person name="Pendleton A.L."/>
            <person name="Shaikh M.A."/>
            <person name="Suttiyut T."/>
            <person name="Ogas R."/>
            <person name="Tomko P."/>
            <person name="Gavelis G."/>
            <person name="Widhalm J.R."/>
            <person name="Wisecaver J.H."/>
        </authorList>
    </citation>
    <scope>NUCLEOTIDE SEQUENCE</scope>
    <source>
        <strain evidence="9">ECLA1</strain>
    </source>
</reference>